<gene>
    <name evidence="1" type="ORF">GGR05_004334</name>
</gene>
<dbReference type="EMBL" id="JACIDO010000019">
    <property type="protein sequence ID" value="MBB3938163.1"/>
    <property type="molecule type" value="Genomic_DNA"/>
</dbReference>
<reference evidence="1 2" key="1">
    <citation type="submission" date="2020-08" db="EMBL/GenBank/DDBJ databases">
        <title>Genomic Encyclopedia of Type Strains, Phase IV (KMG-IV): sequencing the most valuable type-strain genomes for metagenomic binning, comparative biology and taxonomic classification.</title>
        <authorList>
            <person name="Goeker M."/>
        </authorList>
    </citation>
    <scope>NUCLEOTIDE SEQUENCE [LARGE SCALE GENOMIC DNA]</scope>
    <source>
        <strain evidence="1 2">DSM 25024</strain>
    </source>
</reference>
<evidence type="ECO:0008006" key="3">
    <source>
        <dbReference type="Google" id="ProtNLM"/>
    </source>
</evidence>
<dbReference type="AlphaFoldDB" id="A0A7W6FWF2"/>
<evidence type="ECO:0000313" key="2">
    <source>
        <dbReference type="Proteomes" id="UP000531216"/>
    </source>
</evidence>
<organism evidence="1 2">
    <name type="scientific">Aureimonas phyllosphaerae</name>
    <dbReference type="NCBI Taxonomy" id="1166078"/>
    <lineage>
        <taxon>Bacteria</taxon>
        <taxon>Pseudomonadati</taxon>
        <taxon>Pseudomonadota</taxon>
        <taxon>Alphaproteobacteria</taxon>
        <taxon>Hyphomicrobiales</taxon>
        <taxon>Aurantimonadaceae</taxon>
        <taxon>Aureimonas</taxon>
    </lineage>
</organism>
<comment type="caution">
    <text evidence="1">The sequence shown here is derived from an EMBL/GenBank/DDBJ whole genome shotgun (WGS) entry which is preliminary data.</text>
</comment>
<dbReference type="RefSeq" id="WP_175526952.1">
    <property type="nucleotide sequence ID" value="NZ_FOOA01000030.1"/>
</dbReference>
<dbReference type="SUPFAM" id="SSF46955">
    <property type="entry name" value="Putative DNA-binding domain"/>
    <property type="match status" value="1"/>
</dbReference>
<protein>
    <recommendedName>
        <fullName evidence="3">Helix-turn-helix domain-containing protein</fullName>
    </recommendedName>
</protein>
<keyword evidence="2" id="KW-1185">Reference proteome</keyword>
<evidence type="ECO:0000313" key="1">
    <source>
        <dbReference type="EMBL" id="MBB3938163.1"/>
    </source>
</evidence>
<sequence length="82" mass="9458">MSQTTIRDEHDAHLTIGEAARWADRSEGWVRCYRTSGPLVAVEVNGRQGVTLSSLRDFCNRRPKPRRWPKLRLVVDNTKNKP</sequence>
<accession>A0A7W6FWF2</accession>
<dbReference type="Proteomes" id="UP000531216">
    <property type="component" value="Unassembled WGS sequence"/>
</dbReference>
<name>A0A7W6FWF2_9HYPH</name>
<dbReference type="InterPro" id="IPR009061">
    <property type="entry name" value="DNA-bd_dom_put_sf"/>
</dbReference>
<proteinExistence type="predicted"/>